<feature type="transmembrane region" description="Helical" evidence="1">
    <location>
        <begin position="7"/>
        <end position="28"/>
    </location>
</feature>
<name>A0A1S1WW98_9NEIS</name>
<evidence type="ECO:0000256" key="1">
    <source>
        <dbReference type="SAM" id="Phobius"/>
    </source>
</evidence>
<reference evidence="4 5" key="1">
    <citation type="submission" date="2016-09" db="EMBL/GenBank/DDBJ databases">
        <title>Chromobacterium muskegensis sp. nov., an insecticidal bacterium isolated from Sphagnum bogs.</title>
        <authorList>
            <person name="Sparks M.E."/>
            <person name="Blackburn M.B."/>
            <person name="Gundersen-Rindal D.E."/>
            <person name="Mitchell A."/>
            <person name="Farrar R."/>
            <person name="Kuhar D."/>
        </authorList>
    </citation>
    <scope>NUCLEOTIDE SEQUENCE [LARGE SCALE GENOMIC DNA]</scope>
    <source>
        <strain evidence="3 5">14B-1</strain>
        <strain evidence="2 4">37-2</strain>
    </source>
</reference>
<keyword evidence="1" id="KW-1133">Transmembrane helix</keyword>
<gene>
    <name evidence="3" type="ORF">BI344_16870</name>
    <name evidence="2" type="ORF">BI347_17810</name>
</gene>
<dbReference type="RefSeq" id="WP_071113276.1">
    <property type="nucleotide sequence ID" value="NZ_MKCS01000002.1"/>
</dbReference>
<dbReference type="Proteomes" id="UP000180088">
    <property type="component" value="Unassembled WGS sequence"/>
</dbReference>
<accession>A0A1S1WW98</accession>
<evidence type="ECO:0000313" key="4">
    <source>
        <dbReference type="Proteomes" id="UP000180088"/>
    </source>
</evidence>
<sequence length="141" mass="15384">MSQAITFWFGCALVALILEFMSGTFYLLMVALAMSCGGIAAWLGMPETAQWLIASVCGGAGVLLIRQRKRRKIVPPPPGDDPDWGQQVQIRTLTSPGHARIFYRGAEWDAQLQDENLNAGDAGYICGRDGNLLKISSKQPE</sequence>
<keyword evidence="1" id="KW-0812">Transmembrane</keyword>
<dbReference type="STRING" id="1903179.BI347_17810"/>
<comment type="caution">
    <text evidence="2">The sequence shown here is derived from an EMBL/GenBank/DDBJ whole genome shotgun (WGS) entry which is preliminary data.</text>
</comment>
<evidence type="ECO:0000313" key="5">
    <source>
        <dbReference type="Proteomes" id="UP000180280"/>
    </source>
</evidence>
<dbReference type="EMBL" id="MKCS01000002">
    <property type="protein sequence ID" value="OHX11521.1"/>
    <property type="molecule type" value="Genomic_DNA"/>
</dbReference>
<evidence type="ECO:0000313" key="3">
    <source>
        <dbReference type="EMBL" id="OHX19793.1"/>
    </source>
</evidence>
<dbReference type="OrthoDB" id="5654021at2"/>
<dbReference type="Proteomes" id="UP000180280">
    <property type="component" value="Unassembled WGS sequence"/>
</dbReference>
<organism evidence="2 4">
    <name type="scientific">Chromobacterium sphagni</name>
    <dbReference type="NCBI Taxonomy" id="1903179"/>
    <lineage>
        <taxon>Bacteria</taxon>
        <taxon>Pseudomonadati</taxon>
        <taxon>Pseudomonadota</taxon>
        <taxon>Betaproteobacteria</taxon>
        <taxon>Neisseriales</taxon>
        <taxon>Chromobacteriaceae</taxon>
        <taxon>Chromobacterium</taxon>
    </lineage>
</organism>
<keyword evidence="1" id="KW-0472">Membrane</keyword>
<evidence type="ECO:0000313" key="2">
    <source>
        <dbReference type="EMBL" id="OHX11521.1"/>
    </source>
</evidence>
<keyword evidence="5" id="KW-1185">Reference proteome</keyword>
<dbReference type="AlphaFoldDB" id="A0A1S1WW98"/>
<feature type="transmembrane region" description="Helical" evidence="1">
    <location>
        <begin position="48"/>
        <end position="65"/>
    </location>
</feature>
<protein>
    <submittedName>
        <fullName evidence="2">Uncharacterized protein</fullName>
    </submittedName>
</protein>
<dbReference type="EMBL" id="MKCT01000026">
    <property type="protein sequence ID" value="OHX19793.1"/>
    <property type="molecule type" value="Genomic_DNA"/>
</dbReference>
<proteinExistence type="predicted"/>